<evidence type="ECO:0000256" key="2">
    <source>
        <dbReference type="SAM" id="Phobius"/>
    </source>
</evidence>
<accession>A0A7L5C4I4</accession>
<keyword evidence="2" id="KW-0812">Transmembrane</keyword>
<dbReference type="EMBL" id="CP049056">
    <property type="protein sequence ID" value="QIE56849.1"/>
    <property type="molecule type" value="Genomic_DNA"/>
</dbReference>
<keyword evidence="2" id="KW-0472">Membrane</keyword>
<dbReference type="KEGG" id="hdh:G5B40_16240"/>
<sequence>MKATRGEETARRPARPAVVAFLVLWLILWTTCFLAVAWALTSGAAATGRTPLAVWLVICAGGWLVGVVLLRRALRGRPPRRVSGNRRLPRDIGKEGPGGDSQGGPGDGDGD</sequence>
<keyword evidence="4" id="KW-1185">Reference proteome</keyword>
<dbReference type="AlphaFoldDB" id="A0A7L5C4I4"/>
<gene>
    <name evidence="3" type="ORF">G5B40_16240</name>
</gene>
<keyword evidence="2" id="KW-1133">Transmembrane helix</keyword>
<feature type="compositionally biased region" description="Gly residues" evidence="1">
    <location>
        <begin position="95"/>
        <end position="111"/>
    </location>
</feature>
<feature type="transmembrane region" description="Helical" evidence="2">
    <location>
        <begin position="52"/>
        <end position="70"/>
    </location>
</feature>
<evidence type="ECO:0000313" key="4">
    <source>
        <dbReference type="Proteomes" id="UP000503336"/>
    </source>
</evidence>
<name>A0A7L5C4I4_9RHOB</name>
<protein>
    <submittedName>
        <fullName evidence="3">Uncharacterized protein</fullName>
    </submittedName>
</protein>
<organism evidence="3 4">
    <name type="scientific">Pikeienuella piscinae</name>
    <dbReference type="NCBI Taxonomy" id="2748098"/>
    <lineage>
        <taxon>Bacteria</taxon>
        <taxon>Pseudomonadati</taxon>
        <taxon>Pseudomonadota</taxon>
        <taxon>Alphaproteobacteria</taxon>
        <taxon>Rhodobacterales</taxon>
        <taxon>Paracoccaceae</taxon>
        <taxon>Pikeienuella</taxon>
    </lineage>
</organism>
<dbReference type="Proteomes" id="UP000503336">
    <property type="component" value="Chromosome"/>
</dbReference>
<feature type="region of interest" description="Disordered" evidence="1">
    <location>
        <begin position="78"/>
        <end position="111"/>
    </location>
</feature>
<dbReference type="RefSeq" id="WP_165100688.1">
    <property type="nucleotide sequence ID" value="NZ_CP049056.1"/>
</dbReference>
<reference evidence="3 4" key="1">
    <citation type="submission" date="2020-02" db="EMBL/GenBank/DDBJ databases">
        <title>complete genome sequence of Rhodobacteraceae bacterium.</title>
        <authorList>
            <person name="Park J."/>
            <person name="Kim Y.-S."/>
            <person name="Kim K.-H."/>
        </authorList>
    </citation>
    <scope>NUCLEOTIDE SEQUENCE [LARGE SCALE GENOMIC DNA]</scope>
    <source>
        <strain evidence="3 4">RR4-56</strain>
    </source>
</reference>
<feature type="transmembrane region" description="Helical" evidence="2">
    <location>
        <begin position="21"/>
        <end position="40"/>
    </location>
</feature>
<evidence type="ECO:0000256" key="1">
    <source>
        <dbReference type="SAM" id="MobiDB-lite"/>
    </source>
</evidence>
<evidence type="ECO:0000313" key="3">
    <source>
        <dbReference type="EMBL" id="QIE56849.1"/>
    </source>
</evidence>
<proteinExistence type="predicted"/>